<dbReference type="InterPro" id="IPR011009">
    <property type="entry name" value="Kinase-like_dom_sf"/>
</dbReference>
<evidence type="ECO:0000256" key="1">
    <source>
        <dbReference type="ARBA" id="ARBA00012513"/>
    </source>
</evidence>
<evidence type="ECO:0000256" key="7">
    <source>
        <dbReference type="ARBA" id="ARBA00022777"/>
    </source>
</evidence>
<dbReference type="OrthoDB" id="676979at2759"/>
<keyword evidence="11" id="KW-0732">Signal</keyword>
<comment type="caution">
    <text evidence="14">The sequence shown here is derived from an EMBL/GenBank/DDBJ whole genome shotgun (WGS) entry which is preliminary data.</text>
</comment>
<dbReference type="AlphaFoldDB" id="A0A8J4VP23"/>
<evidence type="ECO:0000313" key="15">
    <source>
        <dbReference type="Proteomes" id="UP000737018"/>
    </source>
</evidence>
<evidence type="ECO:0000256" key="2">
    <source>
        <dbReference type="ARBA" id="ARBA00022527"/>
    </source>
</evidence>
<dbReference type="Proteomes" id="UP000737018">
    <property type="component" value="Unassembled WGS sequence"/>
</dbReference>
<evidence type="ECO:0000256" key="10">
    <source>
        <dbReference type="ARBA" id="ARBA00048679"/>
    </source>
</evidence>
<feature type="domain" description="Leucine-rich repeat-containing N-terminal plant-type" evidence="13">
    <location>
        <begin position="44"/>
        <end position="81"/>
    </location>
</feature>
<feature type="signal peptide" evidence="11">
    <location>
        <begin position="1"/>
        <end position="26"/>
    </location>
</feature>
<dbReference type="Pfam" id="PF08263">
    <property type="entry name" value="LRRNT_2"/>
    <property type="match status" value="1"/>
</dbReference>
<dbReference type="InterPro" id="IPR051420">
    <property type="entry name" value="Ser_Thr_Kinases_DiverseReg"/>
</dbReference>
<comment type="catalytic activity">
    <reaction evidence="9">
        <text>L-threonyl-[protein] + ATP = O-phospho-L-threonyl-[protein] + ADP + H(+)</text>
        <dbReference type="Rhea" id="RHEA:46608"/>
        <dbReference type="Rhea" id="RHEA-COMP:11060"/>
        <dbReference type="Rhea" id="RHEA-COMP:11605"/>
        <dbReference type="ChEBI" id="CHEBI:15378"/>
        <dbReference type="ChEBI" id="CHEBI:30013"/>
        <dbReference type="ChEBI" id="CHEBI:30616"/>
        <dbReference type="ChEBI" id="CHEBI:61977"/>
        <dbReference type="ChEBI" id="CHEBI:456216"/>
        <dbReference type="EC" id="2.7.11.1"/>
    </reaction>
</comment>
<keyword evidence="15" id="KW-1185">Reference proteome</keyword>
<feature type="chain" id="PRO_5035230667" description="non-specific serine/threonine protein kinase" evidence="11">
    <location>
        <begin position="27"/>
        <end position="221"/>
    </location>
</feature>
<dbReference type="InterPro" id="IPR013210">
    <property type="entry name" value="LRR_N_plant-typ"/>
</dbReference>
<keyword evidence="7" id="KW-0418">Kinase</keyword>
<reference evidence="14" key="1">
    <citation type="submission" date="2020-03" db="EMBL/GenBank/DDBJ databases">
        <title>Castanea mollissima Vanexum genome sequencing.</title>
        <authorList>
            <person name="Staton M."/>
        </authorList>
    </citation>
    <scope>NUCLEOTIDE SEQUENCE</scope>
    <source>
        <tissue evidence="14">Leaf</tissue>
    </source>
</reference>
<organism evidence="14 15">
    <name type="scientific">Castanea mollissima</name>
    <name type="common">Chinese chestnut</name>
    <dbReference type="NCBI Taxonomy" id="60419"/>
    <lineage>
        <taxon>Eukaryota</taxon>
        <taxon>Viridiplantae</taxon>
        <taxon>Streptophyta</taxon>
        <taxon>Embryophyta</taxon>
        <taxon>Tracheophyta</taxon>
        <taxon>Spermatophyta</taxon>
        <taxon>Magnoliopsida</taxon>
        <taxon>eudicotyledons</taxon>
        <taxon>Gunneridae</taxon>
        <taxon>Pentapetalae</taxon>
        <taxon>rosids</taxon>
        <taxon>fabids</taxon>
        <taxon>Fagales</taxon>
        <taxon>Fagaceae</taxon>
        <taxon>Castanea</taxon>
    </lineage>
</organism>
<feature type="domain" description="Serine-threonine/tyrosine-protein kinase catalytic" evidence="12">
    <location>
        <begin position="99"/>
        <end position="194"/>
    </location>
</feature>
<name>A0A8J4VP23_9ROSI</name>
<dbReference type="SUPFAM" id="SSF56112">
    <property type="entry name" value="Protein kinase-like (PK-like)"/>
    <property type="match status" value="1"/>
</dbReference>
<evidence type="ECO:0000256" key="9">
    <source>
        <dbReference type="ARBA" id="ARBA00047899"/>
    </source>
</evidence>
<dbReference type="EC" id="2.7.11.1" evidence="1"/>
<dbReference type="EMBL" id="JRKL02003283">
    <property type="protein sequence ID" value="KAF3955766.1"/>
    <property type="molecule type" value="Genomic_DNA"/>
</dbReference>
<comment type="catalytic activity">
    <reaction evidence="10">
        <text>L-seryl-[protein] + ATP = O-phospho-L-seryl-[protein] + ADP + H(+)</text>
        <dbReference type="Rhea" id="RHEA:17989"/>
        <dbReference type="Rhea" id="RHEA-COMP:9863"/>
        <dbReference type="Rhea" id="RHEA-COMP:11604"/>
        <dbReference type="ChEBI" id="CHEBI:15378"/>
        <dbReference type="ChEBI" id="CHEBI:29999"/>
        <dbReference type="ChEBI" id="CHEBI:30616"/>
        <dbReference type="ChEBI" id="CHEBI:83421"/>
        <dbReference type="ChEBI" id="CHEBI:456216"/>
        <dbReference type="EC" id="2.7.11.1"/>
    </reaction>
</comment>
<dbReference type="GO" id="GO:0004674">
    <property type="term" value="F:protein serine/threonine kinase activity"/>
    <property type="evidence" value="ECO:0007669"/>
    <property type="project" value="UniProtKB-KW"/>
</dbReference>
<evidence type="ECO:0000256" key="5">
    <source>
        <dbReference type="ARBA" id="ARBA00022737"/>
    </source>
</evidence>
<protein>
    <recommendedName>
        <fullName evidence="1">non-specific serine/threonine protein kinase</fullName>
        <ecNumber evidence="1">2.7.11.1</ecNumber>
    </recommendedName>
</protein>
<evidence type="ECO:0000313" key="14">
    <source>
        <dbReference type="EMBL" id="KAF3955766.1"/>
    </source>
</evidence>
<sequence>MAFRVLFCSLVVLLVSFLHFATFASSTTSSVDATAEVGTAFYKEAEALLNWKASLDNQNKSLLSSWVGDRPCINWVGITCDDLELGVTRLNLSSSGLKELAYTMEVNEKCDVFSFGVLTLEIIMGKHPKDLISSLSTPTITIRDLLLKDVLDHRLSLPTNEAVGEVLSIANIAIACLHTIPQSRPTMQQVSQELSTRKSQLPNTLHTITFGEVVDLRVSIV</sequence>
<keyword evidence="2" id="KW-0723">Serine/threonine-protein kinase</keyword>
<evidence type="ECO:0000256" key="11">
    <source>
        <dbReference type="SAM" id="SignalP"/>
    </source>
</evidence>
<dbReference type="Pfam" id="PF07714">
    <property type="entry name" value="PK_Tyr_Ser-Thr"/>
    <property type="match status" value="1"/>
</dbReference>
<dbReference type="GO" id="GO:0005524">
    <property type="term" value="F:ATP binding"/>
    <property type="evidence" value="ECO:0007669"/>
    <property type="project" value="UniProtKB-KW"/>
</dbReference>
<gene>
    <name evidence="14" type="ORF">CMV_019054</name>
</gene>
<keyword evidence="5" id="KW-0677">Repeat</keyword>
<accession>A0A8J4VP23</accession>
<evidence type="ECO:0000256" key="4">
    <source>
        <dbReference type="ARBA" id="ARBA00022679"/>
    </source>
</evidence>
<keyword evidence="8" id="KW-0067">ATP-binding</keyword>
<dbReference type="Gene3D" id="1.10.510.10">
    <property type="entry name" value="Transferase(Phosphotransferase) domain 1"/>
    <property type="match status" value="1"/>
</dbReference>
<keyword evidence="6" id="KW-0547">Nucleotide-binding</keyword>
<keyword evidence="3" id="KW-0433">Leucine-rich repeat</keyword>
<evidence type="ECO:0000259" key="12">
    <source>
        <dbReference type="Pfam" id="PF07714"/>
    </source>
</evidence>
<evidence type="ECO:0000256" key="6">
    <source>
        <dbReference type="ARBA" id="ARBA00022741"/>
    </source>
</evidence>
<dbReference type="PANTHER" id="PTHR48005">
    <property type="entry name" value="LEUCINE RICH REPEAT KINASE 2"/>
    <property type="match status" value="1"/>
</dbReference>
<dbReference type="PANTHER" id="PTHR48005:SF70">
    <property type="entry name" value="MDIS1-INTERACTING RECEPTOR LIKE KINASE 2-LIKE"/>
    <property type="match status" value="1"/>
</dbReference>
<dbReference type="InterPro" id="IPR001245">
    <property type="entry name" value="Ser-Thr/Tyr_kinase_cat_dom"/>
</dbReference>
<evidence type="ECO:0000256" key="8">
    <source>
        <dbReference type="ARBA" id="ARBA00022840"/>
    </source>
</evidence>
<keyword evidence="4" id="KW-0808">Transferase</keyword>
<evidence type="ECO:0000256" key="3">
    <source>
        <dbReference type="ARBA" id="ARBA00022614"/>
    </source>
</evidence>
<proteinExistence type="predicted"/>
<evidence type="ECO:0000259" key="13">
    <source>
        <dbReference type="Pfam" id="PF08263"/>
    </source>
</evidence>